<dbReference type="EMBL" id="JACLYY010000001">
    <property type="protein sequence ID" value="MBM6736535.1"/>
    <property type="molecule type" value="Genomic_DNA"/>
</dbReference>
<feature type="domain" description="Glycosyltransferase 2-like" evidence="3">
    <location>
        <begin position="10"/>
        <end position="137"/>
    </location>
</feature>
<dbReference type="InterPro" id="IPR001173">
    <property type="entry name" value="Glyco_trans_2-like"/>
</dbReference>
<reference evidence="4 5" key="1">
    <citation type="journal article" date="2021" name="Sci. Rep.">
        <title>The distribution of antibiotic resistance genes in chicken gut microbiota commensals.</title>
        <authorList>
            <person name="Juricova H."/>
            <person name="Matiasovicova J."/>
            <person name="Kubasova T."/>
            <person name="Cejkova D."/>
            <person name="Rychlik I."/>
        </authorList>
    </citation>
    <scope>NUCLEOTIDE SEQUENCE [LARGE SCALE GENOMIC DNA]</scope>
    <source>
        <strain evidence="4 5">An773</strain>
    </source>
</reference>
<gene>
    <name evidence="4" type="ORF">H7U36_00225</name>
</gene>
<evidence type="ECO:0000256" key="2">
    <source>
        <dbReference type="ARBA" id="ARBA00022679"/>
    </source>
</evidence>
<dbReference type="PANTHER" id="PTHR22916">
    <property type="entry name" value="GLYCOSYLTRANSFERASE"/>
    <property type="match status" value="1"/>
</dbReference>
<proteinExistence type="predicted"/>
<keyword evidence="1" id="KW-0328">Glycosyltransferase</keyword>
<sequence length="319" mass="37560">MRGKEQPVLSIIVPVYNVEKYIRDCLDSILAQSFQEFEVILIDDGSSDQSGAICDLYAEKDERIHVVHKENGGLSSARNTGLDLAKGLYVGFVDSDDWISATMYEHLLQAVRTEDADIAACRWVEEEHIQKFKSVHTYTWNSEEVLRHFFLRQITESVCDKVFAVEMWRNVRFPEGEINEDTITLFSLLLKCRRAVFVDTEEYYYRAREGSITKSGYSRKFRIVESHLRKMREKVLDRLPSLKKYVDYFLSVHYYCLLLSVLKSGEFHTFRDDYRYYRKRFAEVFPAFMWRGTGKEKDRVIGLALRYSPVCLIRPLLRR</sequence>
<dbReference type="CDD" id="cd00761">
    <property type="entry name" value="Glyco_tranf_GTA_type"/>
    <property type="match status" value="1"/>
</dbReference>
<dbReference type="InterPro" id="IPR029044">
    <property type="entry name" value="Nucleotide-diphossugar_trans"/>
</dbReference>
<keyword evidence="2" id="KW-0808">Transferase</keyword>
<comment type="caution">
    <text evidence="4">The sequence shown here is derived from an EMBL/GenBank/DDBJ whole genome shotgun (WGS) entry which is preliminary data.</text>
</comment>
<dbReference type="Gene3D" id="3.90.550.10">
    <property type="entry name" value="Spore Coat Polysaccharide Biosynthesis Protein SpsA, Chain A"/>
    <property type="match status" value="1"/>
</dbReference>
<organism evidence="4 5">
    <name type="scientific">Faecalicatena fissicatena</name>
    <dbReference type="NCBI Taxonomy" id="290055"/>
    <lineage>
        <taxon>Bacteria</taxon>
        <taxon>Bacillati</taxon>
        <taxon>Bacillota</taxon>
        <taxon>Clostridia</taxon>
        <taxon>Lachnospirales</taxon>
        <taxon>Lachnospiraceae</taxon>
        <taxon>Faecalicatena</taxon>
    </lineage>
</organism>
<evidence type="ECO:0000259" key="3">
    <source>
        <dbReference type="Pfam" id="PF00535"/>
    </source>
</evidence>
<protein>
    <submittedName>
        <fullName evidence="4">Glycosyltransferase</fullName>
    </submittedName>
</protein>
<accession>A0ABS2E4H6</accession>
<keyword evidence="5" id="KW-1185">Reference proteome</keyword>
<evidence type="ECO:0000313" key="5">
    <source>
        <dbReference type="Proteomes" id="UP000716906"/>
    </source>
</evidence>
<dbReference type="PANTHER" id="PTHR22916:SF51">
    <property type="entry name" value="GLYCOSYLTRANSFERASE EPSH-RELATED"/>
    <property type="match status" value="1"/>
</dbReference>
<dbReference type="SUPFAM" id="SSF53448">
    <property type="entry name" value="Nucleotide-diphospho-sugar transferases"/>
    <property type="match status" value="1"/>
</dbReference>
<evidence type="ECO:0000313" key="4">
    <source>
        <dbReference type="EMBL" id="MBM6736535.1"/>
    </source>
</evidence>
<name>A0ABS2E4H6_9FIRM</name>
<dbReference type="Pfam" id="PF00535">
    <property type="entry name" value="Glycos_transf_2"/>
    <property type="match status" value="1"/>
</dbReference>
<evidence type="ECO:0000256" key="1">
    <source>
        <dbReference type="ARBA" id="ARBA00022676"/>
    </source>
</evidence>
<dbReference type="Proteomes" id="UP000716906">
    <property type="component" value="Unassembled WGS sequence"/>
</dbReference>